<reference evidence="4" key="1">
    <citation type="journal article" date="2021" name="PeerJ">
        <title>Extensive microbial diversity within the chicken gut microbiome revealed by metagenomics and culture.</title>
        <authorList>
            <person name="Gilroy R."/>
            <person name="Ravi A."/>
            <person name="Getino M."/>
            <person name="Pursley I."/>
            <person name="Horton D.L."/>
            <person name="Alikhan N.F."/>
            <person name="Baker D."/>
            <person name="Gharbi K."/>
            <person name="Hall N."/>
            <person name="Watson M."/>
            <person name="Adriaenssens E.M."/>
            <person name="Foster-Nyarko E."/>
            <person name="Jarju S."/>
            <person name="Secka A."/>
            <person name="Antonio M."/>
            <person name="Oren A."/>
            <person name="Chaudhuri R.R."/>
            <person name="La Ragione R."/>
            <person name="Hildebrand F."/>
            <person name="Pallen M.J."/>
        </authorList>
    </citation>
    <scope>NUCLEOTIDE SEQUENCE</scope>
    <source>
        <strain evidence="4">ChiGjej4B4-7305</strain>
    </source>
</reference>
<evidence type="ECO:0000256" key="1">
    <source>
        <dbReference type="SAM" id="MobiDB-lite"/>
    </source>
</evidence>
<feature type="transmembrane region" description="Helical" evidence="2">
    <location>
        <begin position="284"/>
        <end position="305"/>
    </location>
</feature>
<feature type="compositionally biased region" description="Low complexity" evidence="1">
    <location>
        <begin position="228"/>
        <end position="262"/>
    </location>
</feature>
<proteinExistence type="predicted"/>
<evidence type="ECO:0000256" key="2">
    <source>
        <dbReference type="SAM" id="Phobius"/>
    </source>
</evidence>
<dbReference type="AlphaFoldDB" id="A0A9D2EFM2"/>
<reference evidence="4" key="2">
    <citation type="submission" date="2021-04" db="EMBL/GenBank/DDBJ databases">
        <authorList>
            <person name="Gilroy R."/>
        </authorList>
    </citation>
    <scope>NUCLEOTIDE SEQUENCE</scope>
    <source>
        <strain evidence="4">ChiGjej4B4-7305</strain>
    </source>
</reference>
<dbReference type="EMBL" id="DXBY01000204">
    <property type="protein sequence ID" value="HIZ36466.1"/>
    <property type="molecule type" value="Genomic_DNA"/>
</dbReference>
<evidence type="ECO:0000313" key="5">
    <source>
        <dbReference type="Proteomes" id="UP000824037"/>
    </source>
</evidence>
<gene>
    <name evidence="4" type="ORF">H9815_11860</name>
</gene>
<feature type="transmembrane region" description="Helical" evidence="2">
    <location>
        <begin position="344"/>
        <end position="362"/>
    </location>
</feature>
<feature type="transmembrane region" description="Helical" evidence="2">
    <location>
        <begin position="317"/>
        <end position="337"/>
    </location>
</feature>
<evidence type="ECO:0000313" key="4">
    <source>
        <dbReference type="EMBL" id="HIZ36466.1"/>
    </source>
</evidence>
<evidence type="ECO:0000259" key="3">
    <source>
        <dbReference type="Pfam" id="PF12867"/>
    </source>
</evidence>
<dbReference type="SUPFAM" id="SSF109854">
    <property type="entry name" value="DinB/YfiT-like putative metalloenzymes"/>
    <property type="match status" value="1"/>
</dbReference>
<dbReference type="Gene3D" id="1.20.120.450">
    <property type="entry name" value="dinb family like domain"/>
    <property type="match status" value="1"/>
</dbReference>
<protein>
    <recommendedName>
        <fullName evidence="3">DinB-like domain-containing protein</fullName>
    </recommendedName>
</protein>
<dbReference type="InterPro" id="IPR034660">
    <property type="entry name" value="DinB/YfiT-like"/>
</dbReference>
<keyword evidence="2" id="KW-1133">Transmembrane helix</keyword>
<feature type="region of interest" description="Disordered" evidence="1">
    <location>
        <begin position="215"/>
        <end position="266"/>
    </location>
</feature>
<accession>A0A9D2EFM2</accession>
<dbReference type="Proteomes" id="UP000824037">
    <property type="component" value="Unassembled WGS sequence"/>
</dbReference>
<comment type="caution">
    <text evidence="4">The sequence shown here is derived from an EMBL/GenBank/DDBJ whole genome shotgun (WGS) entry which is preliminary data.</text>
</comment>
<organism evidence="4 5">
    <name type="scientific">Candidatus Ruania gallistercoris</name>
    <dbReference type="NCBI Taxonomy" id="2838746"/>
    <lineage>
        <taxon>Bacteria</taxon>
        <taxon>Bacillati</taxon>
        <taxon>Actinomycetota</taxon>
        <taxon>Actinomycetes</taxon>
        <taxon>Micrococcales</taxon>
        <taxon>Ruaniaceae</taxon>
        <taxon>Ruania</taxon>
    </lineage>
</organism>
<name>A0A9D2EFM2_9MICO</name>
<feature type="domain" description="DinB-like" evidence="3">
    <location>
        <begin position="57"/>
        <end position="174"/>
    </location>
</feature>
<keyword evidence="2" id="KW-0472">Membrane</keyword>
<dbReference type="Pfam" id="PF12867">
    <property type="entry name" value="DinB_2"/>
    <property type="match status" value="1"/>
</dbReference>
<keyword evidence="2" id="KW-0812">Transmembrane</keyword>
<sequence>MSASELPEVPPETKDWTWVLTERCPQCSLEAGVLTLAEIPAVIRAQVQVWPVVLLRADVRQRPEPQVWSPLEYGAHTRDALALFTDRLALMLAEEEPTFPDWDPNEAALAGRYHELDPEALSAEILTAAEALAAAAEAVPPEAVERRGLRSDGAAFTVTTLLQYLVHDLVHHLWDVSGEPPGSSAPAPQMEAEALQATRPRAEVLGEVRAAGAIPDGGAPVGEVPSPESVAGPAGPVAGGAPAEAVEAPAAADTADAASAEDAAAETEDQVPPLQAFAHRHRRALGILIGIICAALAVAFATVAAPTTTGGGVRAFLVHWTVPAVWALIGAVAITWALAVRRQIINILAYAAVACWVIYLGARML</sequence>
<dbReference type="InterPro" id="IPR024775">
    <property type="entry name" value="DinB-like"/>
</dbReference>